<dbReference type="AlphaFoldDB" id="A0A9D2MCF7"/>
<feature type="transmembrane region" description="Helical" evidence="8">
    <location>
        <begin position="280"/>
        <end position="306"/>
    </location>
</feature>
<evidence type="ECO:0000256" key="1">
    <source>
        <dbReference type="ARBA" id="ARBA00004651"/>
    </source>
</evidence>
<reference evidence="9" key="2">
    <citation type="submission" date="2021-04" db="EMBL/GenBank/DDBJ databases">
        <authorList>
            <person name="Gilroy R."/>
        </authorList>
    </citation>
    <scope>NUCLEOTIDE SEQUENCE</scope>
    <source>
        <strain evidence="9">CHK189-11263</strain>
    </source>
</reference>
<dbReference type="GO" id="GO:0005886">
    <property type="term" value="C:plasma membrane"/>
    <property type="evidence" value="ECO:0007669"/>
    <property type="project" value="UniProtKB-SubCell"/>
</dbReference>
<keyword evidence="3" id="KW-0813">Transport</keyword>
<accession>A0A9D2MCF7</accession>
<feature type="transmembrane region" description="Helical" evidence="8">
    <location>
        <begin position="37"/>
        <end position="56"/>
    </location>
</feature>
<feature type="transmembrane region" description="Helical" evidence="8">
    <location>
        <begin position="160"/>
        <end position="180"/>
    </location>
</feature>
<feature type="transmembrane region" description="Helical" evidence="8">
    <location>
        <begin position="6"/>
        <end position="25"/>
    </location>
</feature>
<dbReference type="EMBL" id="DWYC01000068">
    <property type="protein sequence ID" value="HJB57446.1"/>
    <property type="molecule type" value="Genomic_DNA"/>
</dbReference>
<feature type="transmembrane region" description="Helical" evidence="8">
    <location>
        <begin position="223"/>
        <end position="243"/>
    </location>
</feature>
<dbReference type="PANTHER" id="PTHR36838:SF1">
    <property type="entry name" value="SLR1864 PROTEIN"/>
    <property type="match status" value="1"/>
</dbReference>
<dbReference type="Gene3D" id="1.20.1530.20">
    <property type="match status" value="1"/>
</dbReference>
<feature type="transmembrane region" description="Helical" evidence="8">
    <location>
        <begin position="186"/>
        <end position="211"/>
    </location>
</feature>
<dbReference type="Pfam" id="PF03547">
    <property type="entry name" value="Mem_trans"/>
    <property type="match status" value="2"/>
</dbReference>
<comment type="similarity">
    <text evidence="2">Belongs to the auxin efflux carrier (TC 2.A.69) family.</text>
</comment>
<feature type="transmembrane region" description="Helical" evidence="8">
    <location>
        <begin position="68"/>
        <end position="89"/>
    </location>
</feature>
<dbReference type="GO" id="GO:0055085">
    <property type="term" value="P:transmembrane transport"/>
    <property type="evidence" value="ECO:0007669"/>
    <property type="project" value="InterPro"/>
</dbReference>
<evidence type="ECO:0000256" key="8">
    <source>
        <dbReference type="SAM" id="Phobius"/>
    </source>
</evidence>
<evidence type="ECO:0000256" key="7">
    <source>
        <dbReference type="ARBA" id="ARBA00023136"/>
    </source>
</evidence>
<keyword evidence="6 8" id="KW-1133">Transmembrane helix</keyword>
<evidence type="ECO:0000256" key="5">
    <source>
        <dbReference type="ARBA" id="ARBA00022692"/>
    </source>
</evidence>
<evidence type="ECO:0000256" key="4">
    <source>
        <dbReference type="ARBA" id="ARBA00022475"/>
    </source>
</evidence>
<keyword evidence="5 8" id="KW-0812">Transmembrane</keyword>
<feature type="transmembrane region" description="Helical" evidence="8">
    <location>
        <begin position="101"/>
        <end position="122"/>
    </location>
</feature>
<dbReference type="InterPro" id="IPR038770">
    <property type="entry name" value="Na+/solute_symporter_sf"/>
</dbReference>
<protein>
    <submittedName>
        <fullName evidence="9">AEC family transporter</fullName>
    </submittedName>
</protein>
<proteinExistence type="inferred from homology"/>
<dbReference type="Proteomes" id="UP000824208">
    <property type="component" value="Unassembled WGS sequence"/>
</dbReference>
<feature type="transmembrane region" description="Helical" evidence="8">
    <location>
        <begin position="128"/>
        <end position="148"/>
    </location>
</feature>
<dbReference type="PANTHER" id="PTHR36838">
    <property type="entry name" value="AUXIN EFFLUX CARRIER FAMILY PROTEIN"/>
    <property type="match status" value="1"/>
</dbReference>
<keyword evidence="4" id="KW-1003">Cell membrane</keyword>
<comment type="caution">
    <text evidence="9">The sequence shown here is derived from an EMBL/GenBank/DDBJ whole genome shotgun (WGS) entry which is preliminary data.</text>
</comment>
<evidence type="ECO:0000313" key="10">
    <source>
        <dbReference type="Proteomes" id="UP000824208"/>
    </source>
</evidence>
<evidence type="ECO:0000256" key="2">
    <source>
        <dbReference type="ARBA" id="ARBA00010145"/>
    </source>
</evidence>
<organism evidence="9 10">
    <name type="scientific">Candidatus Flavonifractor intestinipullorum</name>
    <dbReference type="NCBI Taxonomy" id="2838587"/>
    <lineage>
        <taxon>Bacteria</taxon>
        <taxon>Bacillati</taxon>
        <taxon>Bacillota</taxon>
        <taxon>Clostridia</taxon>
        <taxon>Eubacteriales</taxon>
        <taxon>Oscillospiraceae</taxon>
        <taxon>Flavonifractor</taxon>
    </lineage>
</organism>
<evidence type="ECO:0000313" key="9">
    <source>
        <dbReference type="EMBL" id="HJB57446.1"/>
    </source>
</evidence>
<keyword evidence="7 8" id="KW-0472">Membrane</keyword>
<evidence type="ECO:0000256" key="3">
    <source>
        <dbReference type="ARBA" id="ARBA00022448"/>
    </source>
</evidence>
<name>A0A9D2MCF7_9FIRM</name>
<reference evidence="9" key="1">
    <citation type="journal article" date="2021" name="PeerJ">
        <title>Extensive microbial diversity within the chicken gut microbiome revealed by metagenomics and culture.</title>
        <authorList>
            <person name="Gilroy R."/>
            <person name="Ravi A."/>
            <person name="Getino M."/>
            <person name="Pursley I."/>
            <person name="Horton D.L."/>
            <person name="Alikhan N.F."/>
            <person name="Baker D."/>
            <person name="Gharbi K."/>
            <person name="Hall N."/>
            <person name="Watson M."/>
            <person name="Adriaenssens E.M."/>
            <person name="Foster-Nyarko E."/>
            <person name="Jarju S."/>
            <person name="Secka A."/>
            <person name="Antonio M."/>
            <person name="Oren A."/>
            <person name="Chaudhuri R.R."/>
            <person name="La Ragione R."/>
            <person name="Hildebrand F."/>
            <person name="Pallen M.J."/>
        </authorList>
    </citation>
    <scope>NUCLEOTIDE SEQUENCE</scope>
    <source>
        <strain evidence="9">CHK189-11263</strain>
    </source>
</reference>
<comment type="subcellular location">
    <subcellularLocation>
        <location evidence="1">Cell membrane</location>
        <topology evidence="1">Multi-pass membrane protein</topology>
    </subcellularLocation>
</comment>
<gene>
    <name evidence="9" type="ORF">H9714_07835</name>
</gene>
<evidence type="ECO:0000256" key="6">
    <source>
        <dbReference type="ARBA" id="ARBA00022989"/>
    </source>
</evidence>
<dbReference type="InterPro" id="IPR004776">
    <property type="entry name" value="Mem_transp_PIN-like"/>
</dbReference>
<sequence length="309" mass="32799">MLEYFWTVLGQVITLFLLIAVGYVLGKLGKINAQGTGQMTSLLLYVVTPCVVWDTLQMHLAPERIAEAVPCAVLSLATYLGYSLIAAPLFRKSPSDVRAPLRFGIVYSNVGFMGLPLVEAVLGEEARFYVVVSMVVFNVYCWIHGVMVMGGRKALSLRKALINPGSVALVLGLPLMLGALELPGSVSAAVGFLADLNTPLAMVVIGTQMSAVNLAESFRQGRVYAASALRLVALPILTALVLLPFDLSPMLYCTMVILSGAPSAGNTSMFSQRFGQNTTLAAQLVSLCTILSVITLPVVAVMAQALSGI</sequence>